<proteinExistence type="predicted"/>
<sequence length="105" mass="12067">MPLDFIYLLVCKLHPLDLLHMARTCNGLRGFFMSRNSERFWQAASKNIDGLPPPPEGSCWPAYIAFMFSSSCHHCGRNGCDAMFWDCLARYCYDCKMRYASSILP</sequence>
<evidence type="ECO:0000313" key="1">
    <source>
        <dbReference type="EMBL" id="GJE86842.1"/>
    </source>
</evidence>
<gene>
    <name evidence="1" type="ORF">PsYK624_029250</name>
</gene>
<comment type="caution">
    <text evidence="1">The sequence shown here is derived from an EMBL/GenBank/DDBJ whole genome shotgun (WGS) entry which is preliminary data.</text>
</comment>
<protein>
    <recommendedName>
        <fullName evidence="3">F-box domain-containing protein</fullName>
    </recommendedName>
</protein>
<keyword evidence="2" id="KW-1185">Reference proteome</keyword>
<dbReference type="Proteomes" id="UP000703269">
    <property type="component" value="Unassembled WGS sequence"/>
</dbReference>
<dbReference type="EMBL" id="BPQB01000005">
    <property type="protein sequence ID" value="GJE86842.1"/>
    <property type="molecule type" value="Genomic_DNA"/>
</dbReference>
<dbReference type="OrthoDB" id="2322499at2759"/>
<organism evidence="1 2">
    <name type="scientific">Phanerochaete sordida</name>
    <dbReference type="NCBI Taxonomy" id="48140"/>
    <lineage>
        <taxon>Eukaryota</taxon>
        <taxon>Fungi</taxon>
        <taxon>Dikarya</taxon>
        <taxon>Basidiomycota</taxon>
        <taxon>Agaricomycotina</taxon>
        <taxon>Agaricomycetes</taxon>
        <taxon>Polyporales</taxon>
        <taxon>Phanerochaetaceae</taxon>
        <taxon>Phanerochaete</taxon>
    </lineage>
</organism>
<name>A0A9P3G0P5_9APHY</name>
<reference evidence="1 2" key="1">
    <citation type="submission" date="2021-08" db="EMBL/GenBank/DDBJ databases">
        <title>Draft Genome Sequence of Phanerochaete sordida strain YK-624.</title>
        <authorList>
            <person name="Mori T."/>
            <person name="Dohra H."/>
            <person name="Suzuki T."/>
            <person name="Kawagishi H."/>
            <person name="Hirai H."/>
        </authorList>
    </citation>
    <scope>NUCLEOTIDE SEQUENCE [LARGE SCALE GENOMIC DNA]</scope>
    <source>
        <strain evidence="1 2">YK-624</strain>
    </source>
</reference>
<accession>A0A9P3G0P5</accession>
<dbReference type="AlphaFoldDB" id="A0A9P3G0P5"/>
<evidence type="ECO:0008006" key="3">
    <source>
        <dbReference type="Google" id="ProtNLM"/>
    </source>
</evidence>
<evidence type="ECO:0000313" key="2">
    <source>
        <dbReference type="Proteomes" id="UP000703269"/>
    </source>
</evidence>